<evidence type="ECO:0000256" key="5">
    <source>
        <dbReference type="ARBA" id="ARBA00022968"/>
    </source>
</evidence>
<protein>
    <recommendedName>
        <fullName evidence="13">Alpha 1,2-mannosyltransferase</fullName>
    </recommendedName>
</protein>
<dbReference type="PANTHER" id="PTHR31646">
    <property type="entry name" value="ALPHA-1,2-MANNOSYLTRANSFERASE MNN2"/>
    <property type="match status" value="1"/>
</dbReference>
<evidence type="ECO:0000313" key="11">
    <source>
        <dbReference type="EMBL" id="WRT68619.1"/>
    </source>
</evidence>
<evidence type="ECO:0000313" key="12">
    <source>
        <dbReference type="Proteomes" id="UP001329825"/>
    </source>
</evidence>
<dbReference type="SUPFAM" id="SSF53448">
    <property type="entry name" value="Nucleotide-diphospho-sugar transferases"/>
    <property type="match status" value="1"/>
</dbReference>
<comment type="subcellular location">
    <subcellularLocation>
        <location evidence="1">Golgi apparatus membrane</location>
        <topology evidence="1">Single-pass type II membrane protein</topology>
    </subcellularLocation>
</comment>
<dbReference type="Pfam" id="PF11051">
    <property type="entry name" value="Mannosyl_trans3"/>
    <property type="match status" value="2"/>
</dbReference>
<organism evidence="11 12">
    <name type="scientific">Kwoniella shivajii</name>
    <dbReference type="NCBI Taxonomy" id="564305"/>
    <lineage>
        <taxon>Eukaryota</taxon>
        <taxon>Fungi</taxon>
        <taxon>Dikarya</taxon>
        <taxon>Basidiomycota</taxon>
        <taxon>Agaricomycotina</taxon>
        <taxon>Tremellomycetes</taxon>
        <taxon>Tremellales</taxon>
        <taxon>Cryptococcaceae</taxon>
        <taxon>Kwoniella</taxon>
    </lineage>
</organism>
<keyword evidence="4 10" id="KW-0812">Transmembrane</keyword>
<evidence type="ECO:0000256" key="4">
    <source>
        <dbReference type="ARBA" id="ARBA00022692"/>
    </source>
</evidence>
<reference evidence="11 12" key="1">
    <citation type="submission" date="2024-01" db="EMBL/GenBank/DDBJ databases">
        <title>Comparative genomics of Cryptococcus and Kwoniella reveals pathogenesis evolution and contrasting modes of karyotype evolution via chromosome fusion or intercentromeric recombination.</title>
        <authorList>
            <person name="Coelho M.A."/>
            <person name="David-Palma M."/>
            <person name="Shea T."/>
            <person name="Bowers K."/>
            <person name="McGinley-Smith S."/>
            <person name="Mohammad A.W."/>
            <person name="Gnirke A."/>
            <person name="Yurkov A.M."/>
            <person name="Nowrousian M."/>
            <person name="Sun S."/>
            <person name="Cuomo C.A."/>
            <person name="Heitman J."/>
        </authorList>
    </citation>
    <scope>NUCLEOTIDE SEQUENCE [LARGE SCALE GENOMIC DNA]</scope>
    <source>
        <strain evidence="11">CBS 11374</strain>
    </source>
</reference>
<proteinExistence type="inferred from homology"/>
<dbReference type="RefSeq" id="XP_062793359.1">
    <property type="nucleotide sequence ID" value="XM_062937308.1"/>
</dbReference>
<keyword evidence="6 10" id="KW-1133">Transmembrane helix</keyword>
<sequence length="567" mass="64414">MAPFTPPVLYTRLPTSTPSPSSFTSPSSSRSSSPFLRGSPIEYPNPLISMTSNKVKRYRIKPIQAFLIISIFALITLPLTFHYRREQVSSYLYFSSGSQYITIDLSTSHIPHASGGLSEHLKIPLTLEARLHYLLSRPALYQWEAELPNRHGCPFYTFSRNTYFFHDGKPEQWEKIDPSEIRRYRSKIVDYLRTVEREGGKLVWDDEMEKHVPVEDRKGIIMTGGEGKTLARLKISLNMLRNVLHTTLPIEVYHFPDELQDQVARAELIDEYDVRLKEVGGKSPNGKSWNIKNSAFLASNFTEFVYMDSDNIPLIDPRTLFDSIEYKQSGSVFWADLNKDHPDNAIFRILGKTCTDDHWPAEAGQLLFDKRGNNGLNLAILHLSNHMMTNPDMYGFLSYGDKDTFRFSFYALGLPYQQAPKIFATTGGYQTQGGDSSLDFCGHSMIQWGLTPLSAKHDPTYHPPPAFLHTILAKHRQNLQPSKLFSHIRRPRLDGISEPLLVRTLYEFTGDCFALTLKGPDGAPDIENSMGDGQGVDMYNLKDILGNGEVWKEVERLSEGFAKINQN</sequence>
<dbReference type="PANTHER" id="PTHR31646:SF1">
    <property type="entry name" value="ALPHA-1,2-MANNOSYLTRANSFERASE MNN2"/>
    <property type="match status" value="1"/>
</dbReference>
<accession>A0ABZ1D3K8</accession>
<feature type="transmembrane region" description="Helical" evidence="10">
    <location>
        <begin position="63"/>
        <end position="83"/>
    </location>
</feature>
<evidence type="ECO:0000256" key="8">
    <source>
        <dbReference type="ARBA" id="ARBA00023136"/>
    </source>
</evidence>
<feature type="region of interest" description="Disordered" evidence="9">
    <location>
        <begin position="1"/>
        <end position="37"/>
    </location>
</feature>
<name>A0ABZ1D3K8_9TREE</name>
<dbReference type="GeneID" id="87957728"/>
<evidence type="ECO:0000256" key="7">
    <source>
        <dbReference type="ARBA" id="ARBA00023034"/>
    </source>
</evidence>
<comment type="similarity">
    <text evidence="2">Belongs to the MNN1/MNT family.</text>
</comment>
<keyword evidence="5" id="KW-0735">Signal-anchor</keyword>
<keyword evidence="8 10" id="KW-0472">Membrane</keyword>
<gene>
    <name evidence="11" type="ORF">IL334_005597</name>
</gene>
<evidence type="ECO:0000256" key="6">
    <source>
        <dbReference type="ARBA" id="ARBA00022989"/>
    </source>
</evidence>
<evidence type="ECO:0000256" key="2">
    <source>
        <dbReference type="ARBA" id="ARBA00009105"/>
    </source>
</evidence>
<evidence type="ECO:0000256" key="9">
    <source>
        <dbReference type="SAM" id="MobiDB-lite"/>
    </source>
</evidence>
<evidence type="ECO:0000256" key="10">
    <source>
        <dbReference type="SAM" id="Phobius"/>
    </source>
</evidence>
<keyword evidence="12" id="KW-1185">Reference proteome</keyword>
<evidence type="ECO:0008006" key="13">
    <source>
        <dbReference type="Google" id="ProtNLM"/>
    </source>
</evidence>
<evidence type="ECO:0000256" key="3">
    <source>
        <dbReference type="ARBA" id="ARBA00022679"/>
    </source>
</evidence>
<dbReference type="InterPro" id="IPR022751">
    <property type="entry name" value="Alpha_mannosyltransferase"/>
</dbReference>
<keyword evidence="7" id="KW-0333">Golgi apparatus</keyword>
<dbReference type="EMBL" id="CP141887">
    <property type="protein sequence ID" value="WRT68619.1"/>
    <property type="molecule type" value="Genomic_DNA"/>
</dbReference>
<evidence type="ECO:0000256" key="1">
    <source>
        <dbReference type="ARBA" id="ARBA00004323"/>
    </source>
</evidence>
<dbReference type="InterPro" id="IPR029044">
    <property type="entry name" value="Nucleotide-diphossugar_trans"/>
</dbReference>
<feature type="compositionally biased region" description="Low complexity" evidence="9">
    <location>
        <begin position="11"/>
        <end position="37"/>
    </location>
</feature>
<keyword evidence="3" id="KW-0808">Transferase</keyword>
<dbReference type="Proteomes" id="UP001329825">
    <property type="component" value="Chromosome 7"/>
</dbReference>